<dbReference type="InterPro" id="IPR050490">
    <property type="entry name" value="Bact_solute-bd_prot1"/>
</dbReference>
<name>A0A329MIM9_9BACL</name>
<evidence type="ECO:0000313" key="3">
    <source>
        <dbReference type="EMBL" id="RAV19665.1"/>
    </source>
</evidence>
<protein>
    <recommendedName>
        <fullName evidence="5">ABC transporter substrate-binding protein</fullName>
    </recommendedName>
</protein>
<evidence type="ECO:0000313" key="4">
    <source>
        <dbReference type="Proteomes" id="UP000250369"/>
    </source>
</evidence>
<comment type="caution">
    <text evidence="3">The sequence shown here is derived from an EMBL/GenBank/DDBJ whole genome shotgun (WGS) entry which is preliminary data.</text>
</comment>
<feature type="signal peptide" evidence="2">
    <location>
        <begin position="1"/>
        <end position="27"/>
    </location>
</feature>
<feature type="region of interest" description="Disordered" evidence="1">
    <location>
        <begin position="33"/>
        <end position="59"/>
    </location>
</feature>
<feature type="compositionally biased region" description="Low complexity" evidence="1">
    <location>
        <begin position="41"/>
        <end position="58"/>
    </location>
</feature>
<feature type="chain" id="PRO_5038655477" description="ABC transporter substrate-binding protein" evidence="2">
    <location>
        <begin position="28"/>
        <end position="496"/>
    </location>
</feature>
<accession>A0A329MIM9</accession>
<dbReference type="Gene3D" id="3.40.190.10">
    <property type="entry name" value="Periplasmic binding protein-like II"/>
    <property type="match status" value="1"/>
</dbReference>
<dbReference type="InterPro" id="IPR018247">
    <property type="entry name" value="EF_Hand_1_Ca_BS"/>
</dbReference>
<keyword evidence="2" id="KW-0732">Signal</keyword>
<dbReference type="Pfam" id="PF01547">
    <property type="entry name" value="SBP_bac_1"/>
    <property type="match status" value="1"/>
</dbReference>
<proteinExistence type="predicted"/>
<evidence type="ECO:0000256" key="2">
    <source>
        <dbReference type="SAM" id="SignalP"/>
    </source>
</evidence>
<keyword evidence="4" id="KW-1185">Reference proteome</keyword>
<dbReference type="PANTHER" id="PTHR43649:SF12">
    <property type="entry name" value="DIACETYLCHITOBIOSE BINDING PROTEIN DASA"/>
    <property type="match status" value="1"/>
</dbReference>
<dbReference type="Proteomes" id="UP000250369">
    <property type="component" value="Unassembled WGS sequence"/>
</dbReference>
<dbReference type="PROSITE" id="PS00018">
    <property type="entry name" value="EF_HAND_1"/>
    <property type="match status" value="1"/>
</dbReference>
<dbReference type="RefSeq" id="WP_113032570.1">
    <property type="nucleotide sequence ID" value="NZ_QMFB01000011.1"/>
</dbReference>
<dbReference type="SUPFAM" id="SSF53850">
    <property type="entry name" value="Periplasmic binding protein-like II"/>
    <property type="match status" value="1"/>
</dbReference>
<sequence>MQQRQRHNRNRFTLLLAWVAICALMLAACSSGKGTPAANESAGQSPASSAPPESAKPAADGKKWVIRFDPQMHLPKKPDAKDPTEKRALDDLNKEYEALHPNVKIELVKVPTTQDRNAWLQARMMAKDAPDIFWAQFESTWDHYQKGWFYAVDDWLKQPNPYNGNKIWGDTFVPGVLDSVRAPDGKLYDIPSDGVGVAIYYNKTIFKELGLNVPKTWQEFMNVQAKIKESGKTPFAFMHVDKGCCDLSWTDSLMNSQFMRSDLAKYDTDHNNRVDTPEIAQAVKNGTLPELEVLRQQLILYKEWSQYWPKGFLSKYDQSEMFSSGKAAMQYGGSWSITALKTMNLPFEWGVFNFPVITKESASLASGKGSKVLGAWGPGQWVIPGYMKQEEPEKLAVIMDYLMFLSTPEHNTIISKETESEPYIVGAEASSGHEVFIEDLPLTVIQGYDVYLGKTYSDMWENAVIKYLSGAQDIETTLSDLQKAYKKGAEEMLAGQ</sequence>
<dbReference type="AlphaFoldDB" id="A0A329MIM9"/>
<dbReference type="PROSITE" id="PS51257">
    <property type="entry name" value="PROKAR_LIPOPROTEIN"/>
    <property type="match status" value="1"/>
</dbReference>
<dbReference type="InterPro" id="IPR006059">
    <property type="entry name" value="SBP"/>
</dbReference>
<evidence type="ECO:0008006" key="5">
    <source>
        <dbReference type="Google" id="ProtNLM"/>
    </source>
</evidence>
<dbReference type="OrthoDB" id="9798191at2"/>
<gene>
    <name evidence="3" type="ORF">DQG23_19590</name>
</gene>
<dbReference type="EMBL" id="QMFB01000011">
    <property type="protein sequence ID" value="RAV19665.1"/>
    <property type="molecule type" value="Genomic_DNA"/>
</dbReference>
<evidence type="ECO:0000256" key="1">
    <source>
        <dbReference type="SAM" id="MobiDB-lite"/>
    </source>
</evidence>
<dbReference type="PANTHER" id="PTHR43649">
    <property type="entry name" value="ARABINOSE-BINDING PROTEIN-RELATED"/>
    <property type="match status" value="1"/>
</dbReference>
<organism evidence="3 4">
    <name type="scientific">Paenibacillus contaminans</name>
    <dbReference type="NCBI Taxonomy" id="450362"/>
    <lineage>
        <taxon>Bacteria</taxon>
        <taxon>Bacillati</taxon>
        <taxon>Bacillota</taxon>
        <taxon>Bacilli</taxon>
        <taxon>Bacillales</taxon>
        <taxon>Paenibacillaceae</taxon>
        <taxon>Paenibacillus</taxon>
    </lineage>
</organism>
<reference evidence="3 4" key="1">
    <citation type="journal article" date="2009" name="Int. J. Syst. Evol. Microbiol.">
        <title>Paenibacillus contaminans sp. nov., isolated from a contaminated laboratory plate.</title>
        <authorList>
            <person name="Chou J.H."/>
            <person name="Lee J.H."/>
            <person name="Lin M.C."/>
            <person name="Chang P.S."/>
            <person name="Arun A.B."/>
            <person name="Young C.C."/>
            <person name="Chen W.M."/>
        </authorList>
    </citation>
    <scope>NUCLEOTIDE SEQUENCE [LARGE SCALE GENOMIC DNA]</scope>
    <source>
        <strain evidence="3 4">CKOBP-6</strain>
    </source>
</reference>